<name>A0A223LH93_9CAUD</name>
<dbReference type="InterPro" id="IPR002052">
    <property type="entry name" value="DNA_methylase_N6_adenine_CS"/>
</dbReference>
<dbReference type="RefSeq" id="YP_009791476.1">
    <property type="nucleotide sequence ID" value="NC_047839.1"/>
</dbReference>
<dbReference type="GO" id="GO:0032259">
    <property type="term" value="P:methylation"/>
    <property type="evidence" value="ECO:0007669"/>
    <property type="project" value="InterPro"/>
</dbReference>
<organism evidence="1 2">
    <name type="scientific">Pseudoalteromonas phage J2-1</name>
    <dbReference type="NCBI Taxonomy" id="2023998"/>
    <lineage>
        <taxon>Viruses</taxon>
        <taxon>Duplodnaviria</taxon>
        <taxon>Heunggongvirae</taxon>
        <taxon>Uroviricota</taxon>
        <taxon>Caudoviricetes</taxon>
        <taxon>Qingdaovirus</taxon>
        <taxon>Qingdaovirus J21</taxon>
    </lineage>
</organism>
<evidence type="ECO:0000313" key="1">
    <source>
        <dbReference type="EMBL" id="ASU03335.1"/>
    </source>
</evidence>
<accession>A0A223LH93</accession>
<dbReference type="InterPro" id="IPR029063">
    <property type="entry name" value="SAM-dependent_MTases_sf"/>
</dbReference>
<dbReference type="GeneID" id="54981658"/>
<protein>
    <submittedName>
        <fullName evidence="1">Uncharacterized protein</fullName>
    </submittedName>
</protein>
<evidence type="ECO:0000313" key="2">
    <source>
        <dbReference type="Proteomes" id="UP000222256"/>
    </source>
</evidence>
<reference evidence="1 2" key="1">
    <citation type="submission" date="2017-06" db="EMBL/GenBank/DDBJ databases">
        <title>A Novel Lytic Pseudoalteromonas phage Isolated from Qingdao coast of China.</title>
        <authorList>
            <person name="Li H."/>
        </authorList>
    </citation>
    <scope>NUCLEOTIDE SEQUENCE [LARGE SCALE GENOMIC DNA]</scope>
</reference>
<dbReference type="GO" id="GO:0008168">
    <property type="term" value="F:methyltransferase activity"/>
    <property type="evidence" value="ECO:0007669"/>
    <property type="project" value="InterPro"/>
</dbReference>
<proteinExistence type="predicted"/>
<dbReference type="GO" id="GO:0003676">
    <property type="term" value="F:nucleic acid binding"/>
    <property type="evidence" value="ECO:0007669"/>
    <property type="project" value="InterPro"/>
</dbReference>
<dbReference type="KEGG" id="vg:54981658"/>
<dbReference type="SUPFAM" id="SSF53335">
    <property type="entry name" value="S-adenosyl-L-methionine-dependent methyltransferases"/>
    <property type="match status" value="1"/>
</dbReference>
<dbReference type="Proteomes" id="UP000222256">
    <property type="component" value="Segment"/>
</dbReference>
<sequence>MSNVNDKVMTPDFIVDEVLEEFGYLIGQQESILEPFLGEGAFYNKLLNYSEDVSWCEIDKGVDFLDYKGKDDWIITNPPYSVFKQMLPKMLEVSDNVVMVIPLNKLMSSMPRLMDVERAGFGIKRLHYLGSGRQLKFPFGFPVAAIYVKKGYKGDTKITYAKRCLDAKRKREG</sequence>
<dbReference type="Gene3D" id="3.40.50.150">
    <property type="entry name" value="Vaccinia Virus protein VP39"/>
    <property type="match status" value="1"/>
</dbReference>
<dbReference type="PROSITE" id="PS00092">
    <property type="entry name" value="N6_MTASE"/>
    <property type="match status" value="1"/>
</dbReference>
<dbReference type="EMBL" id="MF370964">
    <property type="protein sequence ID" value="ASU03335.1"/>
    <property type="molecule type" value="Genomic_DNA"/>
</dbReference>
<keyword evidence="2" id="KW-1185">Reference proteome</keyword>